<dbReference type="InterPro" id="IPR013693">
    <property type="entry name" value="SpoIID/LytB_N"/>
</dbReference>
<feature type="signal peptide" evidence="1">
    <location>
        <begin position="1"/>
        <end position="19"/>
    </location>
</feature>
<keyword evidence="1" id="KW-0732">Signal</keyword>
<accession>A0A4R2RMQ9</accession>
<dbReference type="NCBIfam" id="TIGR02669">
    <property type="entry name" value="SpoIID_LytB"/>
    <property type="match status" value="1"/>
</dbReference>
<feature type="domain" description="Sporulation stage II protein D amidase enhancer LytB N-terminal" evidence="2">
    <location>
        <begin position="120"/>
        <end position="207"/>
    </location>
</feature>
<keyword evidence="4" id="KW-1185">Reference proteome</keyword>
<dbReference type="PANTHER" id="PTHR30032">
    <property type="entry name" value="N-ACETYLMURAMOYL-L-ALANINE AMIDASE-RELATED"/>
    <property type="match status" value="1"/>
</dbReference>
<dbReference type="PANTHER" id="PTHR30032:SF4">
    <property type="entry name" value="AMIDASE ENHANCER"/>
    <property type="match status" value="1"/>
</dbReference>
<dbReference type="AlphaFoldDB" id="A0A4R2RMQ9"/>
<organism evidence="3 4">
    <name type="scientific">Heliophilum fasciatum</name>
    <dbReference type="NCBI Taxonomy" id="35700"/>
    <lineage>
        <taxon>Bacteria</taxon>
        <taxon>Bacillati</taxon>
        <taxon>Bacillota</taxon>
        <taxon>Clostridia</taxon>
        <taxon>Eubacteriales</taxon>
        <taxon>Heliobacteriaceae</taxon>
        <taxon>Heliophilum</taxon>
    </lineage>
</organism>
<dbReference type="EMBL" id="SLXT01000010">
    <property type="protein sequence ID" value="TCP64314.1"/>
    <property type="molecule type" value="Genomic_DNA"/>
</dbReference>
<proteinExistence type="predicted"/>
<protein>
    <submittedName>
        <fullName evidence="3">Stage II sporulation protein D</fullName>
    </submittedName>
</protein>
<evidence type="ECO:0000259" key="2">
    <source>
        <dbReference type="Pfam" id="PF08486"/>
    </source>
</evidence>
<comment type="caution">
    <text evidence="3">The sequence shown here is derived from an EMBL/GenBank/DDBJ whole genome shotgun (WGS) entry which is preliminary data.</text>
</comment>
<evidence type="ECO:0000256" key="1">
    <source>
        <dbReference type="SAM" id="SignalP"/>
    </source>
</evidence>
<dbReference type="GO" id="GO:0030288">
    <property type="term" value="C:outer membrane-bounded periplasmic space"/>
    <property type="evidence" value="ECO:0007669"/>
    <property type="project" value="TreeGrafter"/>
</dbReference>
<feature type="chain" id="PRO_5039538203" evidence="1">
    <location>
        <begin position="20"/>
        <end position="475"/>
    </location>
</feature>
<reference evidence="3 4" key="1">
    <citation type="submission" date="2019-03" db="EMBL/GenBank/DDBJ databases">
        <title>Genomic Encyclopedia of Type Strains, Phase IV (KMG-IV): sequencing the most valuable type-strain genomes for metagenomic binning, comparative biology and taxonomic classification.</title>
        <authorList>
            <person name="Goeker M."/>
        </authorList>
    </citation>
    <scope>NUCLEOTIDE SEQUENCE [LARGE SCALE GENOMIC DNA]</scope>
    <source>
        <strain evidence="3 4">DSM 11170</strain>
    </source>
</reference>
<name>A0A4R2RMQ9_9FIRM</name>
<gene>
    <name evidence="3" type="ORF">EDD73_11013</name>
</gene>
<sequence length="475" mass="49907">MIATVLGLFFLFRLSTAEALSTSVRVLLDEANQVEVRVVSGTYRWSDEARVTTNAGDGTIWKGILRGKTITVTGPQTVPAATGTLTLEAVGTGEHIFEVNGKKYRGDLRLVPLLDKSTPTMAMINVVDVEQYLAGVVGMEMGYSAPPEALKAQAVASRSYVLYQCARRTSYRYDVSNTTLSQVYRGVEAEQPQIIAAVQQTRGQVLTMDGQVIEALFHSNAGGRTESAVNVWTNDVPYLRSVESPTDSYAEVLSAQTALAYRWNKTLSVDQLSQKARAVTGSDLGTVTAVKVTSVSPAGRVMRAELVGTKSTLTIGRSQIGAIFNTPSLYWGLPANPTGNQSATSSATWSAINSTGVAVPIAVPVTVLGAGGPVTVGATGAVIHSGGMAALNGNPAGNSTSHPTGSPLNATIHAAAGNLTITGNGYGHGVGMSQWGAMGMAKNGKTYIDILHHYYNGNSLQGRLRITGAASNPWK</sequence>
<evidence type="ECO:0000313" key="3">
    <source>
        <dbReference type="EMBL" id="TCP64314.1"/>
    </source>
</evidence>
<dbReference type="Pfam" id="PF08486">
    <property type="entry name" value="SpoIID"/>
    <property type="match status" value="1"/>
</dbReference>
<dbReference type="GO" id="GO:0030435">
    <property type="term" value="P:sporulation resulting in formation of a cellular spore"/>
    <property type="evidence" value="ECO:0007669"/>
    <property type="project" value="InterPro"/>
</dbReference>
<dbReference type="InterPro" id="IPR051922">
    <property type="entry name" value="Bact_Sporulation_Assoc"/>
</dbReference>
<dbReference type="InterPro" id="IPR013486">
    <property type="entry name" value="SpoIID/LytB"/>
</dbReference>
<dbReference type="Proteomes" id="UP000294813">
    <property type="component" value="Unassembled WGS sequence"/>
</dbReference>
<evidence type="ECO:0000313" key="4">
    <source>
        <dbReference type="Proteomes" id="UP000294813"/>
    </source>
</evidence>